<keyword evidence="3" id="KW-1003">Cell membrane</keyword>
<comment type="caution">
    <text evidence="9">The sequence shown here is derived from an EMBL/GenBank/DDBJ whole genome shotgun (WGS) entry which is preliminary data.</text>
</comment>
<dbReference type="InterPro" id="IPR000515">
    <property type="entry name" value="MetI-like"/>
</dbReference>
<comment type="similarity">
    <text evidence="7">Belongs to the binding-protein-dependent transport system permease family.</text>
</comment>
<accession>A0A926E3N5</accession>
<evidence type="ECO:0000256" key="1">
    <source>
        <dbReference type="ARBA" id="ARBA00004651"/>
    </source>
</evidence>
<name>A0A926E3N5_9FIRM</name>
<evidence type="ECO:0000256" key="4">
    <source>
        <dbReference type="ARBA" id="ARBA00022692"/>
    </source>
</evidence>
<dbReference type="RefSeq" id="WP_249294417.1">
    <property type="nucleotide sequence ID" value="NZ_JACRSV010000001.1"/>
</dbReference>
<protein>
    <submittedName>
        <fullName evidence="9">Carbohydrate ABC transporter permease</fullName>
    </submittedName>
</protein>
<organism evidence="9 10">
    <name type="scientific">Fumia xinanensis</name>
    <dbReference type="NCBI Taxonomy" id="2763659"/>
    <lineage>
        <taxon>Bacteria</taxon>
        <taxon>Bacillati</taxon>
        <taxon>Bacillota</taxon>
        <taxon>Clostridia</taxon>
        <taxon>Eubacteriales</taxon>
        <taxon>Oscillospiraceae</taxon>
        <taxon>Fumia</taxon>
    </lineage>
</organism>
<dbReference type="SUPFAM" id="SSF161098">
    <property type="entry name" value="MetI-like"/>
    <property type="match status" value="1"/>
</dbReference>
<feature type="transmembrane region" description="Helical" evidence="7">
    <location>
        <begin position="12"/>
        <end position="34"/>
    </location>
</feature>
<keyword evidence="10" id="KW-1185">Reference proteome</keyword>
<comment type="subcellular location">
    <subcellularLocation>
        <location evidence="1 7">Cell membrane</location>
        <topology evidence="1 7">Multi-pass membrane protein</topology>
    </subcellularLocation>
</comment>
<dbReference type="GO" id="GO:0055085">
    <property type="term" value="P:transmembrane transport"/>
    <property type="evidence" value="ECO:0007669"/>
    <property type="project" value="InterPro"/>
</dbReference>
<gene>
    <name evidence="9" type="ORF">H8710_05490</name>
</gene>
<dbReference type="PANTHER" id="PTHR32243">
    <property type="entry name" value="MALTOSE TRANSPORT SYSTEM PERMEASE-RELATED"/>
    <property type="match status" value="1"/>
</dbReference>
<dbReference type="AlphaFoldDB" id="A0A926E3N5"/>
<dbReference type="Proteomes" id="UP000610760">
    <property type="component" value="Unassembled WGS sequence"/>
</dbReference>
<dbReference type="CDD" id="cd06261">
    <property type="entry name" value="TM_PBP2"/>
    <property type="match status" value="1"/>
</dbReference>
<dbReference type="PROSITE" id="PS50928">
    <property type="entry name" value="ABC_TM1"/>
    <property type="match status" value="1"/>
</dbReference>
<evidence type="ECO:0000256" key="6">
    <source>
        <dbReference type="ARBA" id="ARBA00023136"/>
    </source>
</evidence>
<sequence length="278" mass="30663">MKGKAGKHVSDILAYGILILLLIFSVFPFIWLIFSSFKTLPDFVNNASRLLPEKFTFGNYLRVIKDFGFAVYLRNSAVVSISAMIISIVLSSMAAYSVVRFFPKVGKRITNAIIVAYMFPPILLAVPYVMVVSMIHLTNSLVGLTIVYLSFTVPYCVWMLTGYFTSVPLEIEEAARIDGATRFQTFTRITLPLVMPGLVATAVFAFINAWNEFLYSLVLISSGSKKTVSVALYSLVGGETLQYGELTAASVLVVIPTIILFFCIQKRLVTGLTNGAIK</sequence>
<feature type="transmembrane region" description="Helical" evidence="7">
    <location>
        <begin position="141"/>
        <end position="164"/>
    </location>
</feature>
<dbReference type="GO" id="GO:0005886">
    <property type="term" value="C:plasma membrane"/>
    <property type="evidence" value="ECO:0007669"/>
    <property type="project" value="UniProtKB-SubCell"/>
</dbReference>
<evidence type="ECO:0000313" key="10">
    <source>
        <dbReference type="Proteomes" id="UP000610760"/>
    </source>
</evidence>
<evidence type="ECO:0000256" key="3">
    <source>
        <dbReference type="ARBA" id="ARBA00022475"/>
    </source>
</evidence>
<dbReference type="InterPro" id="IPR050901">
    <property type="entry name" value="BP-dep_ABC_trans_perm"/>
</dbReference>
<keyword evidence="6 7" id="KW-0472">Membrane</keyword>
<evidence type="ECO:0000256" key="7">
    <source>
        <dbReference type="RuleBase" id="RU363032"/>
    </source>
</evidence>
<dbReference type="Gene3D" id="1.10.3720.10">
    <property type="entry name" value="MetI-like"/>
    <property type="match status" value="1"/>
</dbReference>
<dbReference type="PANTHER" id="PTHR32243:SF18">
    <property type="entry name" value="INNER MEMBRANE ABC TRANSPORTER PERMEASE PROTEIN YCJP"/>
    <property type="match status" value="1"/>
</dbReference>
<proteinExistence type="inferred from homology"/>
<evidence type="ECO:0000259" key="8">
    <source>
        <dbReference type="PROSITE" id="PS50928"/>
    </source>
</evidence>
<evidence type="ECO:0000256" key="2">
    <source>
        <dbReference type="ARBA" id="ARBA00022448"/>
    </source>
</evidence>
<reference evidence="9" key="1">
    <citation type="submission" date="2020-08" db="EMBL/GenBank/DDBJ databases">
        <title>Genome public.</title>
        <authorList>
            <person name="Liu C."/>
            <person name="Sun Q."/>
        </authorList>
    </citation>
    <scope>NUCLEOTIDE SEQUENCE</scope>
    <source>
        <strain evidence="9">NSJ-33</strain>
    </source>
</reference>
<keyword evidence="5 7" id="KW-1133">Transmembrane helix</keyword>
<feature type="transmembrane region" description="Helical" evidence="7">
    <location>
        <begin position="185"/>
        <end position="207"/>
    </location>
</feature>
<keyword evidence="2 7" id="KW-0813">Transport</keyword>
<feature type="transmembrane region" description="Helical" evidence="7">
    <location>
        <begin position="246"/>
        <end position="264"/>
    </location>
</feature>
<dbReference type="EMBL" id="JACRSV010000001">
    <property type="protein sequence ID" value="MBC8559524.1"/>
    <property type="molecule type" value="Genomic_DNA"/>
</dbReference>
<feature type="transmembrane region" description="Helical" evidence="7">
    <location>
        <begin position="77"/>
        <end position="99"/>
    </location>
</feature>
<feature type="transmembrane region" description="Helical" evidence="7">
    <location>
        <begin position="111"/>
        <end position="135"/>
    </location>
</feature>
<evidence type="ECO:0000256" key="5">
    <source>
        <dbReference type="ARBA" id="ARBA00022989"/>
    </source>
</evidence>
<evidence type="ECO:0000313" key="9">
    <source>
        <dbReference type="EMBL" id="MBC8559524.1"/>
    </source>
</evidence>
<keyword evidence="4 7" id="KW-0812">Transmembrane</keyword>
<dbReference type="Pfam" id="PF00528">
    <property type="entry name" value="BPD_transp_1"/>
    <property type="match status" value="1"/>
</dbReference>
<feature type="domain" description="ABC transmembrane type-1" evidence="8">
    <location>
        <begin position="73"/>
        <end position="264"/>
    </location>
</feature>
<dbReference type="InterPro" id="IPR035906">
    <property type="entry name" value="MetI-like_sf"/>
</dbReference>